<dbReference type="InterPro" id="IPR000326">
    <property type="entry name" value="PAP2/HPO"/>
</dbReference>
<evidence type="ECO:0000256" key="1">
    <source>
        <dbReference type="ARBA" id="ARBA00004651"/>
    </source>
</evidence>
<evidence type="ECO:0000256" key="7">
    <source>
        <dbReference type="SAM" id="Phobius"/>
    </source>
</evidence>
<dbReference type="RefSeq" id="WP_084722601.1">
    <property type="nucleotide sequence ID" value="NZ_JAFBBL010000001.1"/>
</dbReference>
<dbReference type="AlphaFoldDB" id="A0A2X4UKL2"/>
<accession>A0A2X4UKL2</accession>
<dbReference type="Proteomes" id="UP000249091">
    <property type="component" value="Chromosome 1"/>
</dbReference>
<feature type="transmembrane region" description="Helical" evidence="7">
    <location>
        <begin position="187"/>
        <end position="209"/>
    </location>
</feature>
<evidence type="ECO:0000259" key="8">
    <source>
        <dbReference type="SMART" id="SM00014"/>
    </source>
</evidence>
<gene>
    <name evidence="9" type="primary">bcrC</name>
    <name evidence="9" type="ORF">NCTC10994_02571</name>
</gene>
<evidence type="ECO:0000256" key="3">
    <source>
        <dbReference type="ARBA" id="ARBA00022692"/>
    </source>
</evidence>
<dbReference type="GO" id="GO:0050380">
    <property type="term" value="F:undecaprenyl-diphosphatase activity"/>
    <property type="evidence" value="ECO:0007669"/>
    <property type="project" value="UniProtKB-EC"/>
</dbReference>
<dbReference type="PANTHER" id="PTHR14969">
    <property type="entry name" value="SPHINGOSINE-1-PHOSPHATE PHOSPHOHYDROLASE"/>
    <property type="match status" value="1"/>
</dbReference>
<dbReference type="EC" id="3.6.1.27" evidence="9"/>
<dbReference type="PANTHER" id="PTHR14969:SF62">
    <property type="entry name" value="DECAPRENYLPHOSPHORYL-5-PHOSPHORIBOSE PHOSPHATASE RV3807C-RELATED"/>
    <property type="match status" value="1"/>
</dbReference>
<keyword evidence="2" id="KW-1003">Cell membrane</keyword>
<keyword evidence="5 7" id="KW-1133">Transmembrane helix</keyword>
<dbReference type="GO" id="GO:0005886">
    <property type="term" value="C:plasma membrane"/>
    <property type="evidence" value="ECO:0007669"/>
    <property type="project" value="UniProtKB-SubCell"/>
</dbReference>
<dbReference type="Gene3D" id="1.20.144.10">
    <property type="entry name" value="Phosphatidic acid phosphatase type 2/haloperoxidase"/>
    <property type="match status" value="1"/>
</dbReference>
<proteinExistence type="predicted"/>
<evidence type="ECO:0000313" key="9">
    <source>
        <dbReference type="EMBL" id="SQI33450.1"/>
    </source>
</evidence>
<dbReference type="InterPro" id="IPR036938">
    <property type="entry name" value="PAP2/HPO_sf"/>
</dbReference>
<keyword evidence="4 9" id="KW-0378">Hydrolase</keyword>
<reference evidence="9 10" key="1">
    <citation type="submission" date="2018-06" db="EMBL/GenBank/DDBJ databases">
        <authorList>
            <consortium name="Pathogen Informatics"/>
            <person name="Doyle S."/>
        </authorList>
    </citation>
    <scope>NUCLEOTIDE SEQUENCE [LARGE SCALE GENOMIC DNA]</scope>
    <source>
        <strain evidence="9 10">NCTC10994</strain>
    </source>
</reference>
<dbReference type="Pfam" id="PF01569">
    <property type="entry name" value="PAP2"/>
    <property type="match status" value="1"/>
</dbReference>
<feature type="transmembrane region" description="Helical" evidence="7">
    <location>
        <begin position="145"/>
        <end position="175"/>
    </location>
</feature>
<dbReference type="EMBL" id="LS483468">
    <property type="protein sequence ID" value="SQI33450.1"/>
    <property type="molecule type" value="Genomic_DNA"/>
</dbReference>
<feature type="transmembrane region" description="Helical" evidence="7">
    <location>
        <begin position="21"/>
        <end position="39"/>
    </location>
</feature>
<evidence type="ECO:0000256" key="4">
    <source>
        <dbReference type="ARBA" id="ARBA00022801"/>
    </source>
</evidence>
<sequence length="224" mass="23641">MSFVESSPAVRTRLSRTTLRPALLTAVALAFLALAAVPVHKELYTTIARAIEASPLASIVGLVAEKGPLVLVATFSVLAIRSWLHDHRALRILVAGGAGAVVAYLTSELVKLVITEPRPCRTFDVATVLECPEVGDWSWPSNHSVIAASLATACVLAAPRIIWLVAPVAVLLGFSRVGGGVHYVHDVLSGFALGVLVVTGVTVALLALVDRLYLLLPEQFVRAG</sequence>
<evidence type="ECO:0000256" key="2">
    <source>
        <dbReference type="ARBA" id="ARBA00022475"/>
    </source>
</evidence>
<evidence type="ECO:0000313" key="10">
    <source>
        <dbReference type="Proteomes" id="UP000249091"/>
    </source>
</evidence>
<feature type="domain" description="Phosphatidic acid phosphatase type 2/haloperoxidase" evidence="8">
    <location>
        <begin position="90"/>
        <end position="202"/>
    </location>
</feature>
<evidence type="ECO:0000256" key="6">
    <source>
        <dbReference type="ARBA" id="ARBA00023136"/>
    </source>
</evidence>
<dbReference type="SMART" id="SM00014">
    <property type="entry name" value="acidPPc"/>
    <property type="match status" value="1"/>
</dbReference>
<protein>
    <submittedName>
        <fullName evidence="9">Phosphatase</fullName>
        <ecNumber evidence="9">3.6.1.27</ecNumber>
    </submittedName>
</protein>
<organism evidence="9 10">
    <name type="scientific">Rhodococcus coprophilus</name>
    <dbReference type="NCBI Taxonomy" id="38310"/>
    <lineage>
        <taxon>Bacteria</taxon>
        <taxon>Bacillati</taxon>
        <taxon>Actinomycetota</taxon>
        <taxon>Actinomycetes</taxon>
        <taxon>Mycobacteriales</taxon>
        <taxon>Nocardiaceae</taxon>
        <taxon>Rhodococcus</taxon>
    </lineage>
</organism>
<keyword evidence="3 7" id="KW-0812">Transmembrane</keyword>
<dbReference type="SUPFAM" id="SSF48317">
    <property type="entry name" value="Acid phosphatase/Vanadium-dependent haloperoxidase"/>
    <property type="match status" value="1"/>
</dbReference>
<feature type="transmembrane region" description="Helical" evidence="7">
    <location>
        <begin position="92"/>
        <end position="114"/>
    </location>
</feature>
<dbReference type="KEGG" id="rcr:NCTC10994_02571"/>
<keyword evidence="6 7" id="KW-0472">Membrane</keyword>
<comment type="subcellular location">
    <subcellularLocation>
        <location evidence="1">Cell membrane</location>
        <topology evidence="1">Multi-pass membrane protein</topology>
    </subcellularLocation>
</comment>
<keyword evidence="10" id="KW-1185">Reference proteome</keyword>
<name>A0A2X4UKL2_9NOCA</name>
<feature type="transmembrane region" description="Helical" evidence="7">
    <location>
        <begin position="59"/>
        <end position="80"/>
    </location>
</feature>
<dbReference type="STRING" id="1219011.GCA_001895045_02642"/>
<evidence type="ECO:0000256" key="5">
    <source>
        <dbReference type="ARBA" id="ARBA00022989"/>
    </source>
</evidence>